<gene>
    <name evidence="2" type="ORF">DVT68_16740</name>
</gene>
<dbReference type="Proteomes" id="UP000254711">
    <property type="component" value="Unassembled WGS sequence"/>
</dbReference>
<feature type="region of interest" description="Disordered" evidence="1">
    <location>
        <begin position="20"/>
        <end position="64"/>
    </location>
</feature>
<evidence type="ECO:0000313" key="3">
    <source>
        <dbReference type="Proteomes" id="UP000254711"/>
    </source>
</evidence>
<organism evidence="2 3">
    <name type="scientific">Dyella solisilvae</name>
    <dbReference type="NCBI Taxonomy" id="1920168"/>
    <lineage>
        <taxon>Bacteria</taxon>
        <taxon>Pseudomonadati</taxon>
        <taxon>Pseudomonadota</taxon>
        <taxon>Gammaproteobacteria</taxon>
        <taxon>Lysobacterales</taxon>
        <taxon>Rhodanobacteraceae</taxon>
        <taxon>Dyella</taxon>
    </lineage>
</organism>
<evidence type="ECO:0000256" key="1">
    <source>
        <dbReference type="SAM" id="MobiDB-lite"/>
    </source>
</evidence>
<dbReference type="Pfam" id="PF09831">
    <property type="entry name" value="DUF2058"/>
    <property type="match status" value="1"/>
</dbReference>
<keyword evidence="3" id="KW-1185">Reference proteome</keyword>
<dbReference type="InterPro" id="IPR018636">
    <property type="entry name" value="DUF2058"/>
</dbReference>
<dbReference type="RefSeq" id="WP_114826244.1">
    <property type="nucleotide sequence ID" value="NZ_QQSY01000005.1"/>
</dbReference>
<feature type="compositionally biased region" description="Basic and acidic residues" evidence="1">
    <location>
        <begin position="42"/>
        <end position="61"/>
    </location>
</feature>
<sequence>MRNPLQEQLLKAGLAKKGKVDQIAREQAKQRQGKAPASAPAEKVDTQRLQAERAERDRALAAERNAQAQARELAAQIRQIVEANKVKREGEISYRFTDGDKIHSVLVNEALKAQLAKGSLVVVRSGDGYELLPRAAAEKVRERDASAIVLDHGQPGEHQLQSEDDEFYAQFKVPDDLIW</sequence>
<proteinExistence type="predicted"/>
<reference evidence="2 3" key="1">
    <citation type="submission" date="2018-07" db="EMBL/GenBank/DDBJ databases">
        <title>Dyella solisilvae sp. nov., isolated from the pine and broad-leaved mixed forest soil.</title>
        <authorList>
            <person name="Gao Z."/>
            <person name="Qiu L."/>
        </authorList>
    </citation>
    <scope>NUCLEOTIDE SEQUENCE [LARGE SCALE GENOMIC DNA]</scope>
    <source>
        <strain evidence="2 3">DHG54</strain>
    </source>
</reference>
<name>A0A370K463_9GAMM</name>
<dbReference type="OrthoDB" id="5294470at2"/>
<accession>A0A370K463</accession>
<protein>
    <submittedName>
        <fullName evidence="2">DUF2058 domain-containing protein</fullName>
    </submittedName>
</protein>
<feature type="compositionally biased region" description="Basic and acidic residues" evidence="1">
    <location>
        <begin position="20"/>
        <end position="29"/>
    </location>
</feature>
<dbReference type="EMBL" id="QQSY01000005">
    <property type="protein sequence ID" value="RDI97398.1"/>
    <property type="molecule type" value="Genomic_DNA"/>
</dbReference>
<dbReference type="AlphaFoldDB" id="A0A370K463"/>
<evidence type="ECO:0000313" key="2">
    <source>
        <dbReference type="EMBL" id="RDI97398.1"/>
    </source>
</evidence>
<comment type="caution">
    <text evidence="2">The sequence shown here is derived from an EMBL/GenBank/DDBJ whole genome shotgun (WGS) entry which is preliminary data.</text>
</comment>